<dbReference type="EMBL" id="OZ023719">
    <property type="protein sequence ID" value="CAK9868986.1"/>
    <property type="molecule type" value="Genomic_DNA"/>
</dbReference>
<gene>
    <name evidence="3" type="ORF">CSSPJE1EN2_LOCUS11847</name>
</gene>
<reference evidence="3" key="1">
    <citation type="submission" date="2024-03" db="EMBL/GenBank/DDBJ databases">
        <authorList>
            <consortium name="ELIXIR-Norway"/>
            <consortium name="Elixir Norway"/>
        </authorList>
    </citation>
    <scope>NUCLEOTIDE SEQUENCE</scope>
</reference>
<dbReference type="PANTHER" id="PTHR35201:SF4">
    <property type="entry name" value="BETA-PINACENE SYNTHASE-RELATED"/>
    <property type="match status" value="1"/>
</dbReference>
<dbReference type="InterPro" id="IPR008949">
    <property type="entry name" value="Isoprenoid_synthase_dom_sf"/>
</dbReference>
<evidence type="ECO:0000256" key="1">
    <source>
        <dbReference type="ARBA" id="ARBA00006333"/>
    </source>
</evidence>
<keyword evidence="2" id="KW-0456">Lyase</keyword>
<keyword evidence="2" id="KW-0460">Magnesium</keyword>
<dbReference type="SUPFAM" id="SSF48576">
    <property type="entry name" value="Terpenoid synthases"/>
    <property type="match status" value="1"/>
</dbReference>
<evidence type="ECO:0000256" key="2">
    <source>
        <dbReference type="RuleBase" id="RU366034"/>
    </source>
</evidence>
<dbReference type="PANTHER" id="PTHR35201">
    <property type="entry name" value="TERPENE SYNTHASE"/>
    <property type="match status" value="1"/>
</dbReference>
<sequence length="139" mass="15850">MEIALAIIDYVDDVFLPNTIYYNSPMQNLLQGTSNVACWHNDIHSFQKELANEEKYNLVIIISKAMGSSYNKAAEIVNQMVLNELEKVHRAITDLRVLSQNNNEITTSQKIAIEQYILGCTSFISSSHEFHIQSPRFLV</sequence>
<dbReference type="Proteomes" id="UP001497522">
    <property type="component" value="Chromosome 18"/>
</dbReference>
<comment type="similarity">
    <text evidence="1 2">Belongs to the terpene synthase family.</text>
</comment>
<protein>
    <recommendedName>
        <fullName evidence="2">Terpene synthase</fullName>
        <ecNumber evidence="2">4.2.3.-</ecNumber>
    </recommendedName>
</protein>
<organism evidence="3 4">
    <name type="scientific">Sphagnum jensenii</name>
    <dbReference type="NCBI Taxonomy" id="128206"/>
    <lineage>
        <taxon>Eukaryota</taxon>
        <taxon>Viridiplantae</taxon>
        <taxon>Streptophyta</taxon>
        <taxon>Embryophyta</taxon>
        <taxon>Bryophyta</taxon>
        <taxon>Sphagnophytina</taxon>
        <taxon>Sphagnopsida</taxon>
        <taxon>Sphagnales</taxon>
        <taxon>Sphagnaceae</taxon>
        <taxon>Sphagnum</taxon>
    </lineage>
</organism>
<keyword evidence="4" id="KW-1185">Reference proteome</keyword>
<dbReference type="EC" id="4.2.3.-" evidence="2"/>
<dbReference type="InterPro" id="IPR034686">
    <property type="entry name" value="Terpene_cyclase-like_2"/>
</dbReference>
<dbReference type="Gene3D" id="1.10.600.10">
    <property type="entry name" value="Farnesyl Diphosphate Synthase"/>
    <property type="match status" value="1"/>
</dbReference>
<accession>A0ABP1B1W8</accession>
<comment type="cofactor">
    <cofactor evidence="2">
        <name>Mg(2+)</name>
        <dbReference type="ChEBI" id="CHEBI:18420"/>
    </cofactor>
</comment>
<name>A0ABP1B1W8_9BRYO</name>
<keyword evidence="2" id="KW-0479">Metal-binding</keyword>
<proteinExistence type="inferred from homology"/>
<evidence type="ECO:0000313" key="4">
    <source>
        <dbReference type="Proteomes" id="UP001497522"/>
    </source>
</evidence>
<dbReference type="Pfam" id="PF19086">
    <property type="entry name" value="Terpene_syn_C_2"/>
    <property type="match status" value="1"/>
</dbReference>
<evidence type="ECO:0000313" key="3">
    <source>
        <dbReference type="EMBL" id="CAK9868986.1"/>
    </source>
</evidence>